<protein>
    <submittedName>
        <fullName evidence="4">Gag-protease polyprotein</fullName>
    </submittedName>
</protein>
<feature type="compositionally biased region" description="Basic and acidic residues" evidence="2">
    <location>
        <begin position="260"/>
        <end position="269"/>
    </location>
</feature>
<dbReference type="GO" id="GO:0003676">
    <property type="term" value="F:nucleic acid binding"/>
    <property type="evidence" value="ECO:0007669"/>
    <property type="project" value="InterPro"/>
</dbReference>
<proteinExistence type="predicted"/>
<dbReference type="EMBL" id="ASHM01010161">
    <property type="protein sequence ID" value="PNX91973.1"/>
    <property type="molecule type" value="Genomic_DNA"/>
</dbReference>
<feature type="region of interest" description="Disordered" evidence="2">
    <location>
        <begin position="634"/>
        <end position="674"/>
    </location>
</feature>
<dbReference type="Proteomes" id="UP000236291">
    <property type="component" value="Unassembled WGS sequence"/>
</dbReference>
<feature type="region of interest" description="Disordered" evidence="2">
    <location>
        <begin position="242"/>
        <end position="269"/>
    </location>
</feature>
<feature type="compositionally biased region" description="Basic residues" evidence="2">
    <location>
        <begin position="465"/>
        <end position="477"/>
    </location>
</feature>
<dbReference type="InterPro" id="IPR036875">
    <property type="entry name" value="Znf_CCHC_sf"/>
</dbReference>
<evidence type="ECO:0000256" key="1">
    <source>
        <dbReference type="SAM" id="Coils"/>
    </source>
</evidence>
<accession>A0A2K3MMD3</accession>
<dbReference type="PANTHER" id="PTHR35317">
    <property type="entry name" value="OS04G0629600 PROTEIN"/>
    <property type="match status" value="1"/>
</dbReference>
<dbReference type="GO" id="GO:0008270">
    <property type="term" value="F:zinc ion binding"/>
    <property type="evidence" value="ECO:0007669"/>
    <property type="project" value="InterPro"/>
</dbReference>
<feature type="domain" description="CCHC-type" evidence="3">
    <location>
        <begin position="482"/>
        <end position="498"/>
    </location>
</feature>
<evidence type="ECO:0000313" key="4">
    <source>
        <dbReference type="EMBL" id="PNX91973.1"/>
    </source>
</evidence>
<reference evidence="4 5" key="2">
    <citation type="journal article" date="2017" name="Front. Plant Sci.">
        <title>Gene Classification and Mining of Molecular Markers Useful in Red Clover (Trifolium pratense) Breeding.</title>
        <authorList>
            <person name="Istvanek J."/>
            <person name="Dluhosova J."/>
            <person name="Dluhos P."/>
            <person name="Patkova L."/>
            <person name="Nedelnik J."/>
            <person name="Repkova J."/>
        </authorList>
    </citation>
    <scope>NUCLEOTIDE SEQUENCE [LARGE SCALE GENOMIC DNA]</scope>
    <source>
        <strain evidence="5">cv. Tatra</strain>
        <tissue evidence="4">Young leaves</tissue>
    </source>
</reference>
<dbReference type="InterPro" id="IPR001878">
    <property type="entry name" value="Znf_CCHC"/>
</dbReference>
<evidence type="ECO:0000259" key="3">
    <source>
        <dbReference type="SMART" id="SM00343"/>
    </source>
</evidence>
<dbReference type="ExpressionAtlas" id="A0A2K3MMD3">
    <property type="expression patterns" value="baseline"/>
</dbReference>
<keyword evidence="4" id="KW-0645">Protease</keyword>
<dbReference type="AlphaFoldDB" id="A0A2K3MMD3"/>
<dbReference type="SUPFAM" id="SSF57756">
    <property type="entry name" value="Retrovirus zinc finger-like domains"/>
    <property type="match status" value="1"/>
</dbReference>
<comment type="caution">
    <text evidence="4">The sequence shown here is derived from an EMBL/GenBank/DDBJ whole genome shotgun (WGS) entry which is preliminary data.</text>
</comment>
<reference evidence="4 5" key="1">
    <citation type="journal article" date="2014" name="Am. J. Bot.">
        <title>Genome assembly and annotation for red clover (Trifolium pratense; Fabaceae).</title>
        <authorList>
            <person name="Istvanek J."/>
            <person name="Jaros M."/>
            <person name="Krenek A."/>
            <person name="Repkova J."/>
        </authorList>
    </citation>
    <scope>NUCLEOTIDE SEQUENCE [LARGE SCALE GENOMIC DNA]</scope>
    <source>
        <strain evidence="5">cv. Tatra</strain>
        <tissue evidence="4">Young leaves</tissue>
    </source>
</reference>
<name>A0A2K3MMD3_TRIPR</name>
<dbReference type="SMART" id="SM00343">
    <property type="entry name" value="ZnF_C2HC"/>
    <property type="match status" value="2"/>
</dbReference>
<feature type="region of interest" description="Disordered" evidence="2">
    <location>
        <begin position="455"/>
        <end position="477"/>
    </location>
</feature>
<dbReference type="Pfam" id="PF14223">
    <property type="entry name" value="Retrotran_gag_2"/>
    <property type="match status" value="1"/>
</dbReference>
<keyword evidence="4" id="KW-0378">Hydrolase</keyword>
<evidence type="ECO:0000256" key="2">
    <source>
        <dbReference type="SAM" id="MobiDB-lite"/>
    </source>
</evidence>
<dbReference type="GO" id="GO:0006508">
    <property type="term" value="P:proteolysis"/>
    <property type="evidence" value="ECO:0007669"/>
    <property type="project" value="UniProtKB-KW"/>
</dbReference>
<dbReference type="PANTHER" id="PTHR35317:SF35">
    <property type="entry name" value="DUF4219 DOMAIN-CONTAINING PROTEIN"/>
    <property type="match status" value="1"/>
</dbReference>
<feature type="compositionally biased region" description="Acidic residues" evidence="2">
    <location>
        <begin position="665"/>
        <end position="674"/>
    </location>
</feature>
<gene>
    <name evidence="4" type="ORF">L195_g015102</name>
</gene>
<evidence type="ECO:0000313" key="5">
    <source>
        <dbReference type="Proteomes" id="UP000236291"/>
    </source>
</evidence>
<feature type="domain" description="CCHC-type" evidence="3">
    <location>
        <begin position="273"/>
        <end position="289"/>
    </location>
</feature>
<dbReference type="GO" id="GO:0008233">
    <property type="term" value="F:peptidase activity"/>
    <property type="evidence" value="ECO:0007669"/>
    <property type="project" value="UniProtKB-KW"/>
</dbReference>
<sequence>MDKEGGLMNRPPLLDGSNYDIWKSRMTAFLKSLDSRAWKAVLKGWDHPKIKDANNVDTEELKPEEEWLIKQCTVAKEAWDILRTAHEGTQKVKKSRLQLLTTQFENLRMKEEESVHDFHMNVLEYANTFESLGEKMSDEKLVSKILRSLPKKFDMKVCAIEEAQDIGNMKVDELIGSLQTFELKANERSEKKNKSIVFVSNTDKDDVESNLDTDESISDAIVRLERQFNEVLKRMDRRPRTNATDITRNINKNTSSQKMSRTDERSNQSKSVQCHECEGYGHIRTECATYLKKQKKGMTVTWSDEDMSEEEVESETTKHITALTGVYMSDEESCDEELTFDALAASYKELCIRSEEVCRTNEKQKKVIDVLQAEKTSHLKKISELNDEVILLNSKLEHMSKQVRMLNSGTDTLEEILEVGQKPGNPKGIGFNYDSMNKKSQSSVTKFVSSKEKYDPTMSEQMLPHPKRHQGTKSKGKSKPWICHYCGKKGHIKPFCFKLYGYPQPHVQPKVSSKIVQGRKEWKPKEGSSALITKASPITLVPAISSKKNETKTSIVKKGTSMPVSDSPSINVLFGTVRNSDSPVVVKKPHTMTSLVVDSIVGSPKETLPESDVVFDVSTSVTQSCQYVETIQDNPHIESEYDSSENENSQSKMVINNDQEKMVSDDDGLSEGEW</sequence>
<feature type="compositionally biased region" description="Polar residues" evidence="2">
    <location>
        <begin position="242"/>
        <end position="259"/>
    </location>
</feature>
<keyword evidence="1" id="KW-0175">Coiled coil</keyword>
<organism evidence="4 5">
    <name type="scientific">Trifolium pratense</name>
    <name type="common">Red clover</name>
    <dbReference type="NCBI Taxonomy" id="57577"/>
    <lineage>
        <taxon>Eukaryota</taxon>
        <taxon>Viridiplantae</taxon>
        <taxon>Streptophyta</taxon>
        <taxon>Embryophyta</taxon>
        <taxon>Tracheophyta</taxon>
        <taxon>Spermatophyta</taxon>
        <taxon>Magnoliopsida</taxon>
        <taxon>eudicotyledons</taxon>
        <taxon>Gunneridae</taxon>
        <taxon>Pentapetalae</taxon>
        <taxon>rosids</taxon>
        <taxon>fabids</taxon>
        <taxon>Fabales</taxon>
        <taxon>Fabaceae</taxon>
        <taxon>Papilionoideae</taxon>
        <taxon>50 kb inversion clade</taxon>
        <taxon>NPAAA clade</taxon>
        <taxon>Hologalegina</taxon>
        <taxon>IRL clade</taxon>
        <taxon>Trifolieae</taxon>
        <taxon>Trifolium</taxon>
    </lineage>
</organism>
<feature type="coiled-coil region" evidence="1">
    <location>
        <begin position="368"/>
        <end position="402"/>
    </location>
</feature>